<dbReference type="Gene3D" id="1.25.40.10">
    <property type="entry name" value="Tetratricopeptide repeat domain"/>
    <property type="match status" value="1"/>
</dbReference>
<dbReference type="SMART" id="SM00028">
    <property type="entry name" value="TPR"/>
    <property type="match status" value="3"/>
</dbReference>
<organism evidence="4 5">
    <name type="scientific">Zalerion maritima</name>
    <dbReference type="NCBI Taxonomy" id="339359"/>
    <lineage>
        <taxon>Eukaryota</taxon>
        <taxon>Fungi</taxon>
        <taxon>Dikarya</taxon>
        <taxon>Ascomycota</taxon>
        <taxon>Pezizomycotina</taxon>
        <taxon>Sordariomycetes</taxon>
        <taxon>Lulworthiomycetidae</taxon>
        <taxon>Lulworthiales</taxon>
        <taxon>Lulworthiaceae</taxon>
        <taxon>Zalerion</taxon>
    </lineage>
</organism>
<dbReference type="EMBL" id="JAKWBI020000036">
    <property type="protein sequence ID" value="KAJ2905187.1"/>
    <property type="molecule type" value="Genomic_DNA"/>
</dbReference>
<evidence type="ECO:0000256" key="3">
    <source>
        <dbReference type="SAM" id="MobiDB-lite"/>
    </source>
</evidence>
<gene>
    <name evidence="4" type="ORF">MKZ38_006093</name>
</gene>
<keyword evidence="5" id="KW-1185">Reference proteome</keyword>
<accession>A0AAD5WUK5</accession>
<evidence type="ECO:0000313" key="5">
    <source>
        <dbReference type="Proteomes" id="UP001201980"/>
    </source>
</evidence>
<feature type="region of interest" description="Disordered" evidence="3">
    <location>
        <begin position="1087"/>
        <end position="1174"/>
    </location>
</feature>
<comment type="similarity">
    <text evidence="2">Belongs to the YPP1 family.</text>
</comment>
<name>A0AAD5WUK5_9PEZI</name>
<dbReference type="InterPro" id="IPR019734">
    <property type="entry name" value="TPR_rpt"/>
</dbReference>
<proteinExistence type="inferred from homology"/>
<evidence type="ECO:0000313" key="4">
    <source>
        <dbReference type="EMBL" id="KAJ2905187.1"/>
    </source>
</evidence>
<feature type="compositionally biased region" description="Low complexity" evidence="3">
    <location>
        <begin position="1143"/>
        <end position="1157"/>
    </location>
</feature>
<dbReference type="InterPro" id="IPR011990">
    <property type="entry name" value="TPR-like_helical_dom_sf"/>
</dbReference>
<protein>
    <recommendedName>
        <fullName evidence="6">Filamentation protein</fullName>
    </recommendedName>
</protein>
<dbReference type="PANTHER" id="PTHR23083:SF464">
    <property type="entry name" value="TETRATRICOPEPTIDE REPEAT DOMAIN 7, ISOFORM A"/>
    <property type="match status" value="1"/>
</dbReference>
<dbReference type="SUPFAM" id="SSF48452">
    <property type="entry name" value="TPR-like"/>
    <property type="match status" value="1"/>
</dbReference>
<feature type="compositionally biased region" description="Low complexity" evidence="3">
    <location>
        <begin position="776"/>
        <end position="787"/>
    </location>
</feature>
<evidence type="ECO:0000256" key="2">
    <source>
        <dbReference type="ARBA" id="ARBA00038251"/>
    </source>
</evidence>
<dbReference type="AlphaFoldDB" id="A0AAD5WUK5"/>
<evidence type="ECO:0008006" key="6">
    <source>
        <dbReference type="Google" id="ProtNLM"/>
    </source>
</evidence>
<dbReference type="PANTHER" id="PTHR23083">
    <property type="entry name" value="TETRATRICOPEPTIDE REPEAT PROTEIN, TPR"/>
    <property type="match status" value="1"/>
</dbReference>
<dbReference type="InterPro" id="IPR051722">
    <property type="entry name" value="Endocytosis_PI4K-reg_protein"/>
</dbReference>
<dbReference type="Proteomes" id="UP001201980">
    <property type="component" value="Unassembled WGS sequence"/>
</dbReference>
<reference evidence="4" key="1">
    <citation type="submission" date="2022-07" db="EMBL/GenBank/DDBJ databases">
        <title>Draft genome sequence of Zalerion maritima ATCC 34329, a (micro)plastics degrading marine fungus.</title>
        <authorList>
            <person name="Paco A."/>
            <person name="Goncalves M.F.M."/>
            <person name="Rocha-Santos T.A.P."/>
            <person name="Alves A."/>
        </authorList>
    </citation>
    <scope>NUCLEOTIDE SEQUENCE</scope>
    <source>
        <strain evidence="4">ATCC 34329</strain>
    </source>
</reference>
<sequence>MTTKAAHYLQQLDVARCEGNWDALPELIRKVRKHAPDRACLALTAETEHAIAIATSKQNSVPRPSTAVSAKELEASAQVPKLLEAIDAESTHVENKFQAQVCTGWLHWVVGEYNLAAIRLPKTLEPEFTQIDSFDNSSEWTKVCALKSAYLRANCLIRANQRGDALDIFEGALPPLSSTLANKPLGKQLRYWSELFLTEFSMNVSQAFEEGEKKLEDPSCLSSYRVWAKYWEGTTGQLLQGGYGFSGSVPRRRVWYDYYSALSSIIEEDLQFPTGNAPVSAESNAKSRLRVELKKVEAAYETLLLSETQFPRADEERGEVESFIHVVMRNWAIMAGRSWKEQDLGPGGRENLSRGVLDILYRTATKTYHSTAILRHLFTIHLAVAEFDLAFKAFDSYLDIVTKGKARVEKTGHDELNLDSDAQFLETVAQCITALCRYGDRAAAEKARDLGKELEVWVGKFSAPQPNRSIPDAISETGNGNLANSYQDVPSSVLSFAWQAIGMAQAQWSRMTYDSDARTEIQANAIRSLKRSLSPQYGCSSDTRSLFALSLLLAERRELSTAIEVVKAALMMNKPPPEERGVLSGAYLHERLLIPLWHLLALVMSARQDYVTAARFCEGALEQFKDPVILFGTSDLKDHFRSEHLNESEAKGERVHPPGLVDEMDDFERESILEVKMTQLSLVEMMEGPDVAVNASYELLSLFSRLFGSVETPSSMKPQKSIMPLPPKSSASTLRSIKGTIFGSRSEKRGRRPSFSRMGNNVNEKTSDGAQDRPLTMQTTTSALTTTPSIQITGENGLTPASAFRSRSSHGKRSESTRRGNSLRKRESSKKRAVSASGGPRRPTLVDGDAFFTPAEDPGSPGPGGEQAYDFFTFSSKRQASTVSIPPPIRSLSFLSTGGASNGGMSDASGGIAGATQLLPTTLLPVIQFSKEHDKRRRTTILIKVWLMIAGFYRRANMLNDCREAIGEAQKYTSLLEKEVSKDPSGDVSIAHSGWAGYKSVEQLHGDCWAELGKLALLKEQPYTARADFEAALTHFPDHPDAIIGLSKILLDLYSEKLLPDPAVQPLHLPGTSITSATTGVSLEKIEKPTSSGMSTTLPSGPLGLGGGIKPGEEHANNSKAVPSRPGLPPGDPRRNVLDMLNQSSPLSPQQQQTSASGVTFGGPGEAHLPPPYKAKSIPVVDRLAARDRAYGLLSGLTKLGAGWNHAEAWFALARAHEESGQEDKAKDVLWWCVELEEGTGVRGWGCVGCGGYVL</sequence>
<evidence type="ECO:0000256" key="1">
    <source>
        <dbReference type="ARBA" id="ARBA00002550"/>
    </source>
</evidence>
<feature type="region of interest" description="Disordered" evidence="3">
    <location>
        <begin position="712"/>
        <end position="869"/>
    </location>
</feature>
<feature type="compositionally biased region" description="Basic residues" evidence="3">
    <location>
        <begin position="821"/>
        <end position="833"/>
    </location>
</feature>
<comment type="function">
    <text evidence="1">Involved in endocytosis.</text>
</comment>
<comment type="caution">
    <text evidence="4">The sequence shown here is derived from an EMBL/GenBank/DDBJ whole genome shotgun (WGS) entry which is preliminary data.</text>
</comment>